<keyword evidence="1" id="KW-1133">Transmembrane helix</keyword>
<feature type="transmembrane region" description="Helical" evidence="1">
    <location>
        <begin position="139"/>
        <end position="159"/>
    </location>
</feature>
<feature type="transmembrane region" description="Helical" evidence="1">
    <location>
        <begin position="248"/>
        <end position="268"/>
    </location>
</feature>
<keyword evidence="1" id="KW-0812">Transmembrane</keyword>
<feature type="transmembrane region" description="Helical" evidence="1">
    <location>
        <begin position="83"/>
        <end position="101"/>
    </location>
</feature>
<evidence type="ECO:0000313" key="2">
    <source>
        <dbReference type="EMBL" id="SDN90041.1"/>
    </source>
</evidence>
<feature type="transmembrane region" description="Helical" evidence="1">
    <location>
        <begin position="218"/>
        <end position="239"/>
    </location>
</feature>
<name>A0A1H0F639_9ACTN</name>
<accession>A0A1H0F639</accession>
<feature type="transmembrane region" description="Helical" evidence="1">
    <location>
        <begin position="195"/>
        <end position="212"/>
    </location>
</feature>
<dbReference type="OrthoDB" id="5198790at2"/>
<feature type="transmembrane region" description="Helical" evidence="1">
    <location>
        <begin position="274"/>
        <end position="295"/>
    </location>
</feature>
<evidence type="ECO:0000256" key="1">
    <source>
        <dbReference type="SAM" id="Phobius"/>
    </source>
</evidence>
<proteinExistence type="predicted"/>
<feature type="transmembrane region" description="Helical" evidence="1">
    <location>
        <begin position="113"/>
        <end position="132"/>
    </location>
</feature>
<dbReference type="AlphaFoldDB" id="A0A1H0F639"/>
<dbReference type="STRING" id="1052260.SAMN05660199_00963"/>
<evidence type="ECO:0000313" key="3">
    <source>
        <dbReference type="Proteomes" id="UP000199088"/>
    </source>
</evidence>
<sequence length="304" mass="31161">MSPLEQRYRRLLRALPEPARSRWADEMTDTYLTATCADDPEFADFGSPALVDRLDVWRLALRLRLGAPGAAPRAVVTGAAVRWVALLGALGATAPAAIGQLGRLTSPDLPWVVTWQTPLVVTAAVLSVALFGCLVHGSWVARPVAGVLLAVHLVLGVSVAGPVPVSTWVVLLLAAVPPVAALVSEPAPAARPARWWAGAVTVLVLTGGLPWLSLVLPVWITGEAVWAAVLAAVGLRALVAGEVVVRRAVAVLGLLAVVPLALSATAGGGPTGYVATQAGAAAVLAVVAGACAVTATRDRHRLPA</sequence>
<dbReference type="Proteomes" id="UP000199088">
    <property type="component" value="Unassembled WGS sequence"/>
</dbReference>
<dbReference type="RefSeq" id="WP_091240550.1">
    <property type="nucleotide sequence ID" value="NZ_FNIR01000002.1"/>
</dbReference>
<keyword evidence="1" id="KW-0472">Membrane</keyword>
<dbReference type="EMBL" id="FNIR01000002">
    <property type="protein sequence ID" value="SDN90041.1"/>
    <property type="molecule type" value="Genomic_DNA"/>
</dbReference>
<protein>
    <submittedName>
        <fullName evidence="2">Uncharacterized protein</fullName>
    </submittedName>
</protein>
<keyword evidence="3" id="KW-1185">Reference proteome</keyword>
<feature type="transmembrane region" description="Helical" evidence="1">
    <location>
        <begin position="165"/>
        <end position="183"/>
    </location>
</feature>
<organism evidence="2 3">
    <name type="scientific">Klenkia soli</name>
    <dbReference type="NCBI Taxonomy" id="1052260"/>
    <lineage>
        <taxon>Bacteria</taxon>
        <taxon>Bacillati</taxon>
        <taxon>Actinomycetota</taxon>
        <taxon>Actinomycetes</taxon>
        <taxon>Geodermatophilales</taxon>
        <taxon>Geodermatophilaceae</taxon>
        <taxon>Klenkia</taxon>
    </lineage>
</organism>
<gene>
    <name evidence="2" type="ORF">SAMN05660199_00963</name>
</gene>
<reference evidence="3" key="1">
    <citation type="submission" date="2016-10" db="EMBL/GenBank/DDBJ databases">
        <authorList>
            <person name="Varghese N."/>
            <person name="Submissions S."/>
        </authorList>
    </citation>
    <scope>NUCLEOTIDE SEQUENCE [LARGE SCALE GENOMIC DNA]</scope>
    <source>
        <strain evidence="3">DSM 45843</strain>
    </source>
</reference>